<dbReference type="EMBL" id="UOEM01000061">
    <property type="protein sequence ID" value="VAW13436.1"/>
    <property type="molecule type" value="Genomic_DNA"/>
</dbReference>
<proteinExistence type="predicted"/>
<evidence type="ECO:0008006" key="2">
    <source>
        <dbReference type="Google" id="ProtNLM"/>
    </source>
</evidence>
<name>A0A3B0U218_9ZZZZ</name>
<reference evidence="1" key="1">
    <citation type="submission" date="2018-06" db="EMBL/GenBank/DDBJ databases">
        <authorList>
            <person name="Zhirakovskaya E."/>
        </authorList>
    </citation>
    <scope>NUCLEOTIDE SEQUENCE</scope>
</reference>
<evidence type="ECO:0000313" key="1">
    <source>
        <dbReference type="EMBL" id="VAW13436.1"/>
    </source>
</evidence>
<protein>
    <recommendedName>
        <fullName evidence="2">DUF2948 domain-containing protein</fullName>
    </recommendedName>
</protein>
<dbReference type="AlphaFoldDB" id="A0A3B0U218"/>
<dbReference type="Pfam" id="PF11164">
    <property type="entry name" value="DUF2948"/>
    <property type="match status" value="1"/>
</dbReference>
<sequence>MDEDAPLKLAALDEDDLSVLSAHLQDAVLKVGEMQYLPAEHRFAVTLNRFDWLHDSAADRLPYRRRQAALVIDRVAAVRSQAIKRGADDAVLVLLATEFSPGEAPSGHIDLIFAGGGAVRLEVECIEVRLADLGPEWETGSQPAHDLSETVSEQG</sequence>
<dbReference type="InterPro" id="IPR021335">
    <property type="entry name" value="DUF2948"/>
</dbReference>
<gene>
    <name evidence="1" type="ORF">MNBD_ALPHA09-2124</name>
</gene>
<organism evidence="1">
    <name type="scientific">hydrothermal vent metagenome</name>
    <dbReference type="NCBI Taxonomy" id="652676"/>
    <lineage>
        <taxon>unclassified sequences</taxon>
        <taxon>metagenomes</taxon>
        <taxon>ecological metagenomes</taxon>
    </lineage>
</organism>
<accession>A0A3B0U218</accession>